<protein>
    <submittedName>
        <fullName evidence="4">tRNA (N6-threonylcarbamoyladenosine(37)-N6)-methyltransferase TrmO</fullName>
    </submittedName>
</protein>
<dbReference type="PANTHER" id="PTHR12818:SF0">
    <property type="entry name" value="TRNA (ADENINE(37)-N6)-METHYLTRANSFERASE"/>
    <property type="match status" value="1"/>
</dbReference>
<dbReference type="Gene3D" id="3.30.2310.10">
    <property type="entry name" value="YaeB-like"/>
    <property type="match status" value="1"/>
</dbReference>
<comment type="similarity">
    <text evidence="2">Belongs to the tRNA methyltransferase O family.</text>
</comment>
<dbReference type="PANTHER" id="PTHR12818">
    <property type="entry name" value="TRNA (ADENINE(37)-N6)-METHYLTRANSFERASE"/>
    <property type="match status" value="1"/>
</dbReference>
<sequence>MHIIARIRTDFSDKFGVPRQSGLAAALRGKVVFEPAFRSPEAVRRLEEFSHIWLLWEFSRARREGWHATVRPPRLGGNERVGVFASRSPFRPNPIGLSAVRLERVALEPQDGPVLYVAGVDMLDGTPVYDIKPYVPLTDCIADATEGYTKTTRAHALEVVFPPALLAQVPADKREALLSVLAQDPRPGYLQEDARRVYGVPFAGLDVKFRVEGQRLIVCGLETVG</sequence>
<proteinExistence type="inferred from homology"/>
<evidence type="ECO:0000313" key="5">
    <source>
        <dbReference type="Proteomes" id="UP000886819"/>
    </source>
</evidence>
<dbReference type="PROSITE" id="PS01318">
    <property type="entry name" value="TSAA_1"/>
    <property type="match status" value="1"/>
</dbReference>
<dbReference type="InterPro" id="IPR036414">
    <property type="entry name" value="YaeB_N_sf"/>
</dbReference>
<evidence type="ECO:0000256" key="2">
    <source>
        <dbReference type="ARBA" id="ARBA00033753"/>
    </source>
</evidence>
<reference evidence="4" key="1">
    <citation type="submission" date="2020-10" db="EMBL/GenBank/DDBJ databases">
        <authorList>
            <person name="Gilroy R."/>
        </authorList>
    </citation>
    <scope>NUCLEOTIDE SEQUENCE</scope>
    <source>
        <strain evidence="4">ChiHile30-977</strain>
    </source>
</reference>
<evidence type="ECO:0000259" key="3">
    <source>
        <dbReference type="PROSITE" id="PS51668"/>
    </source>
</evidence>
<dbReference type="CDD" id="cd09281">
    <property type="entry name" value="UPF0066"/>
    <property type="match status" value="1"/>
</dbReference>
<dbReference type="NCBIfam" id="TIGR00104">
    <property type="entry name" value="tRNA_TsaA"/>
    <property type="match status" value="1"/>
</dbReference>
<dbReference type="InterPro" id="IPR023370">
    <property type="entry name" value="TrmO-like_N"/>
</dbReference>
<organism evidence="4 5">
    <name type="scientific">Candidatus Avichristensenella intestinipullorum</name>
    <dbReference type="NCBI Taxonomy" id="2840693"/>
    <lineage>
        <taxon>Bacteria</taxon>
        <taxon>Bacillati</taxon>
        <taxon>Bacillota</taxon>
        <taxon>Clostridia</taxon>
        <taxon>Candidatus Avichristensenella</taxon>
    </lineage>
</organism>
<dbReference type="InterPro" id="IPR041369">
    <property type="entry name" value="TrmO_C"/>
</dbReference>
<dbReference type="InterPro" id="IPR023368">
    <property type="entry name" value="UPF0066_cons_site"/>
</dbReference>
<name>A0A9D1CIH2_9FIRM</name>
<keyword evidence="1" id="KW-0949">S-adenosyl-L-methionine</keyword>
<dbReference type="InterPro" id="IPR040372">
    <property type="entry name" value="YaeB-like"/>
</dbReference>
<dbReference type="Gene3D" id="2.40.30.70">
    <property type="entry name" value="YaeB-like"/>
    <property type="match status" value="1"/>
</dbReference>
<evidence type="ECO:0000256" key="1">
    <source>
        <dbReference type="ARBA" id="ARBA00022691"/>
    </source>
</evidence>
<dbReference type="Pfam" id="PF18389">
    <property type="entry name" value="TrmO_C"/>
    <property type="match status" value="1"/>
</dbReference>
<dbReference type="AlphaFoldDB" id="A0A9D1CIH2"/>
<dbReference type="Proteomes" id="UP000886819">
    <property type="component" value="Unassembled WGS sequence"/>
</dbReference>
<dbReference type="PROSITE" id="PS51668">
    <property type="entry name" value="TSAA_2"/>
    <property type="match status" value="1"/>
</dbReference>
<accession>A0A9D1CIH2</accession>
<dbReference type="InterPro" id="IPR036413">
    <property type="entry name" value="YaeB-like_sf"/>
</dbReference>
<dbReference type="SUPFAM" id="SSF118196">
    <property type="entry name" value="YaeB-like"/>
    <property type="match status" value="1"/>
</dbReference>
<evidence type="ECO:0000313" key="4">
    <source>
        <dbReference type="EMBL" id="HIQ62343.1"/>
    </source>
</evidence>
<comment type="caution">
    <text evidence="4">The sequence shown here is derived from an EMBL/GenBank/DDBJ whole genome shotgun (WGS) entry which is preliminary data.</text>
</comment>
<dbReference type="Pfam" id="PF01980">
    <property type="entry name" value="TrmO_N"/>
    <property type="match status" value="1"/>
</dbReference>
<feature type="domain" description="TsaA-like" evidence="3">
    <location>
        <begin position="1"/>
        <end position="143"/>
    </location>
</feature>
<reference evidence="4" key="2">
    <citation type="journal article" date="2021" name="PeerJ">
        <title>Extensive microbial diversity within the chicken gut microbiome revealed by metagenomics and culture.</title>
        <authorList>
            <person name="Gilroy R."/>
            <person name="Ravi A."/>
            <person name="Getino M."/>
            <person name="Pursley I."/>
            <person name="Horton D.L."/>
            <person name="Alikhan N.F."/>
            <person name="Baker D."/>
            <person name="Gharbi K."/>
            <person name="Hall N."/>
            <person name="Watson M."/>
            <person name="Adriaenssens E.M."/>
            <person name="Foster-Nyarko E."/>
            <person name="Jarju S."/>
            <person name="Secka A."/>
            <person name="Antonio M."/>
            <person name="Oren A."/>
            <person name="Chaudhuri R.R."/>
            <person name="La Ragione R."/>
            <person name="Hildebrand F."/>
            <person name="Pallen M.J."/>
        </authorList>
    </citation>
    <scope>NUCLEOTIDE SEQUENCE</scope>
    <source>
        <strain evidence="4">ChiHile30-977</strain>
    </source>
</reference>
<gene>
    <name evidence="4" type="primary">tsaA</name>
    <name evidence="4" type="ORF">IAA66_01990</name>
</gene>
<dbReference type="EMBL" id="DVFI01000026">
    <property type="protein sequence ID" value="HIQ62343.1"/>
    <property type="molecule type" value="Genomic_DNA"/>
</dbReference>